<evidence type="ECO:0000259" key="1">
    <source>
        <dbReference type="Pfam" id="PF00561"/>
    </source>
</evidence>
<proteinExistence type="predicted"/>
<dbReference type="EMBL" id="BDSP01000092">
    <property type="protein sequence ID" value="GAX15323.1"/>
    <property type="molecule type" value="Genomic_DNA"/>
</dbReference>
<dbReference type="Pfam" id="PF00561">
    <property type="entry name" value="Abhydrolase_1"/>
    <property type="match status" value="1"/>
</dbReference>
<keyword evidence="3" id="KW-1185">Reference proteome</keyword>
<dbReference type="Gene3D" id="3.40.50.1820">
    <property type="entry name" value="alpha/beta hydrolase"/>
    <property type="match status" value="1"/>
</dbReference>
<sequence>MSPQVRRFYESFAWKYQGETYNINYRVEGKGPPVLLIHGFGANVNHFRYQFPALVQAGYRVYAVDLLGFGASDKPSNVPYSMELFAELLRDFIVAQKQKEPWIVAGNSIGGLCSLMVAQLLPNAVQGLVLFNCSGGMTGFRYEDVPLWARPILFVVQKVFIQGPFFGPRFFENFRTRENVQTILSKNGVYGVNGVTNVDEELLEILLTPADDEGACDVFLSVFGGPPGPTPESILPTLQCPILALWGQDDPWTPYNAGAHPATGLETFYFQKNAESETNALPKPSYFWQLDVLPGVGHCPHDEVPDIINEKMIAWMGQAKSWYSPKVSS</sequence>
<dbReference type="InterPro" id="IPR000073">
    <property type="entry name" value="AB_hydrolase_1"/>
</dbReference>
<dbReference type="InParanoid" id="A0A1Z5JMS8"/>
<protein>
    <recommendedName>
        <fullName evidence="1">AB hydrolase-1 domain-containing protein</fullName>
    </recommendedName>
</protein>
<dbReference type="GO" id="GO:0015994">
    <property type="term" value="P:chlorophyll metabolic process"/>
    <property type="evidence" value="ECO:0007669"/>
    <property type="project" value="TreeGrafter"/>
</dbReference>
<name>A0A1Z5JMS8_FISSO</name>
<dbReference type="InterPro" id="IPR000639">
    <property type="entry name" value="Epox_hydrolase-like"/>
</dbReference>
<dbReference type="Proteomes" id="UP000198406">
    <property type="component" value="Unassembled WGS sequence"/>
</dbReference>
<reference evidence="2 3" key="1">
    <citation type="journal article" date="2015" name="Plant Cell">
        <title>Oil accumulation by the oleaginous diatom Fistulifera solaris as revealed by the genome and transcriptome.</title>
        <authorList>
            <person name="Tanaka T."/>
            <person name="Maeda Y."/>
            <person name="Veluchamy A."/>
            <person name="Tanaka M."/>
            <person name="Abida H."/>
            <person name="Marechal E."/>
            <person name="Bowler C."/>
            <person name="Muto M."/>
            <person name="Sunaga Y."/>
            <person name="Tanaka M."/>
            <person name="Yoshino T."/>
            <person name="Taniguchi T."/>
            <person name="Fukuda Y."/>
            <person name="Nemoto M."/>
            <person name="Matsumoto M."/>
            <person name="Wong P.S."/>
            <person name="Aburatani S."/>
            <person name="Fujibuchi W."/>
        </authorList>
    </citation>
    <scope>NUCLEOTIDE SEQUENCE [LARGE SCALE GENOMIC DNA]</scope>
    <source>
        <strain evidence="2 3">JPCC DA0580</strain>
    </source>
</reference>
<dbReference type="PANTHER" id="PTHR46438:SF7">
    <property type="entry name" value="ALPHA_BETA-HYDROLASES SUPERFAMILY PROTEIN"/>
    <property type="match status" value="1"/>
</dbReference>
<dbReference type="GO" id="GO:0009507">
    <property type="term" value="C:chloroplast"/>
    <property type="evidence" value="ECO:0007669"/>
    <property type="project" value="TreeGrafter"/>
</dbReference>
<dbReference type="GO" id="GO:0047746">
    <property type="term" value="F:chlorophyllase activity"/>
    <property type="evidence" value="ECO:0007669"/>
    <property type="project" value="TreeGrafter"/>
</dbReference>
<dbReference type="PRINTS" id="PR00412">
    <property type="entry name" value="EPOXHYDRLASE"/>
</dbReference>
<accession>A0A1Z5JMS8</accession>
<dbReference type="PANTHER" id="PTHR46438">
    <property type="entry name" value="ALPHA/BETA-HYDROLASES SUPERFAMILY PROTEIN"/>
    <property type="match status" value="1"/>
</dbReference>
<evidence type="ECO:0000313" key="3">
    <source>
        <dbReference type="Proteomes" id="UP000198406"/>
    </source>
</evidence>
<dbReference type="PRINTS" id="PR00111">
    <property type="entry name" value="ABHYDROLASE"/>
</dbReference>
<evidence type="ECO:0000313" key="2">
    <source>
        <dbReference type="EMBL" id="GAX15323.1"/>
    </source>
</evidence>
<feature type="domain" description="AB hydrolase-1" evidence="1">
    <location>
        <begin position="32"/>
        <end position="130"/>
    </location>
</feature>
<comment type="caution">
    <text evidence="2">The sequence shown here is derived from an EMBL/GenBank/DDBJ whole genome shotgun (WGS) entry which is preliminary data.</text>
</comment>
<dbReference type="SUPFAM" id="SSF53474">
    <property type="entry name" value="alpha/beta-Hydrolases"/>
    <property type="match status" value="1"/>
</dbReference>
<gene>
    <name evidence="2" type="ORF">FisN_8Lh391</name>
</gene>
<dbReference type="AlphaFoldDB" id="A0A1Z5JMS8"/>
<dbReference type="InterPro" id="IPR029058">
    <property type="entry name" value="AB_hydrolase_fold"/>
</dbReference>
<organism evidence="2 3">
    <name type="scientific">Fistulifera solaris</name>
    <name type="common">Oleaginous diatom</name>
    <dbReference type="NCBI Taxonomy" id="1519565"/>
    <lineage>
        <taxon>Eukaryota</taxon>
        <taxon>Sar</taxon>
        <taxon>Stramenopiles</taxon>
        <taxon>Ochrophyta</taxon>
        <taxon>Bacillariophyta</taxon>
        <taxon>Bacillariophyceae</taxon>
        <taxon>Bacillariophycidae</taxon>
        <taxon>Naviculales</taxon>
        <taxon>Naviculaceae</taxon>
        <taxon>Fistulifera</taxon>
    </lineage>
</organism>
<dbReference type="OrthoDB" id="408373at2759"/>